<keyword evidence="2" id="KW-0813">Transport</keyword>
<comment type="subcellular location">
    <subcellularLocation>
        <location evidence="1">Membrane</location>
        <topology evidence="1">Multi-pass membrane protein</topology>
    </subcellularLocation>
</comment>
<dbReference type="InterPro" id="IPR004869">
    <property type="entry name" value="MMPL_dom"/>
</dbReference>
<feature type="transmembrane region" description="Helical" evidence="9">
    <location>
        <begin position="40"/>
        <end position="60"/>
    </location>
</feature>
<dbReference type="InterPro" id="IPR018490">
    <property type="entry name" value="cNMP-bd_dom_sf"/>
</dbReference>
<dbReference type="PROSITE" id="PS50042">
    <property type="entry name" value="CNMP_BINDING_3"/>
    <property type="match status" value="1"/>
</dbReference>
<dbReference type="InterPro" id="IPR018488">
    <property type="entry name" value="cNMP-bd_CS"/>
</dbReference>
<dbReference type="CDD" id="cd00038">
    <property type="entry name" value="CAP_ED"/>
    <property type="match status" value="1"/>
</dbReference>
<accession>A0A382K8A7</accession>
<dbReference type="Pfam" id="PF00027">
    <property type="entry name" value="cNMP_binding"/>
    <property type="match status" value="1"/>
</dbReference>
<evidence type="ECO:0008006" key="13">
    <source>
        <dbReference type="Google" id="ProtNLM"/>
    </source>
</evidence>
<keyword evidence="4 9" id="KW-1133">Transmembrane helix</keyword>
<evidence type="ECO:0000259" key="11">
    <source>
        <dbReference type="PROSITE" id="PS50156"/>
    </source>
</evidence>
<evidence type="ECO:0000256" key="9">
    <source>
        <dbReference type="SAM" id="Phobius"/>
    </source>
</evidence>
<dbReference type="Gene3D" id="2.60.120.10">
    <property type="entry name" value="Jelly Rolls"/>
    <property type="match status" value="1"/>
</dbReference>
<dbReference type="AlphaFoldDB" id="A0A382K8A7"/>
<evidence type="ECO:0000256" key="5">
    <source>
        <dbReference type="ARBA" id="ARBA00023065"/>
    </source>
</evidence>
<dbReference type="GO" id="GO:0044877">
    <property type="term" value="F:protein-containing complex binding"/>
    <property type="evidence" value="ECO:0007669"/>
    <property type="project" value="TreeGrafter"/>
</dbReference>
<dbReference type="PANTHER" id="PTHR45638:SF11">
    <property type="entry name" value="CYCLIC NUCLEOTIDE-GATED CATION CHANNEL SUBUNIT A"/>
    <property type="match status" value="1"/>
</dbReference>
<protein>
    <recommendedName>
        <fullName evidence="13">Cyclic nucleotide-binding domain-containing protein</fullName>
    </recommendedName>
</protein>
<evidence type="ECO:0000256" key="2">
    <source>
        <dbReference type="ARBA" id="ARBA00022448"/>
    </source>
</evidence>
<keyword evidence="7" id="KW-1071">Ligand-gated ion channel</keyword>
<evidence type="ECO:0000256" key="7">
    <source>
        <dbReference type="ARBA" id="ARBA00023286"/>
    </source>
</evidence>
<dbReference type="SMART" id="SM00100">
    <property type="entry name" value="cNMP"/>
    <property type="match status" value="1"/>
</dbReference>
<feature type="domain" description="SSD" evidence="11">
    <location>
        <begin position="1"/>
        <end position="94"/>
    </location>
</feature>
<evidence type="ECO:0000313" key="12">
    <source>
        <dbReference type="EMBL" id="SVC19632.1"/>
    </source>
</evidence>
<feature type="non-terminal residue" evidence="12">
    <location>
        <position position="1"/>
    </location>
</feature>
<organism evidence="12">
    <name type="scientific">marine metagenome</name>
    <dbReference type="NCBI Taxonomy" id="408172"/>
    <lineage>
        <taxon>unclassified sequences</taxon>
        <taxon>metagenomes</taxon>
        <taxon>ecological metagenomes</taxon>
    </lineage>
</organism>
<feature type="domain" description="Cyclic nucleotide-binding" evidence="10">
    <location>
        <begin position="118"/>
        <end position="218"/>
    </location>
</feature>
<keyword evidence="5" id="KW-0406">Ion transport</keyword>
<dbReference type="PROSITE" id="PS00888">
    <property type="entry name" value="CNMP_BINDING_1"/>
    <property type="match status" value="1"/>
</dbReference>
<evidence type="ECO:0000256" key="1">
    <source>
        <dbReference type="ARBA" id="ARBA00004141"/>
    </source>
</evidence>
<gene>
    <name evidence="12" type="ORF">METZ01_LOCUS272486</name>
</gene>
<sequence>AVIAVGIAIDGTIHLLARYNELCRTTSDYVGAVHQAVQEVATPLIISSLALALGFGILLFSNFTVVAQFGALAAATMLISIFANLLITPIIMTRIRLVGLYQIIAMKINQSVLEESPLFAEMSNYERRKAILISEIHEFTAGEKLISQGDIGRNMYMILDGAARVERRDGDETRVLADLKPGEVFGEVAYIRAIERTADVVATTDLAVLNFEYDRMQKDLRFFPNIVAKLNFNISGILGERLADVLDTDRQT</sequence>
<dbReference type="InterPro" id="IPR000595">
    <property type="entry name" value="cNMP-bd_dom"/>
</dbReference>
<name>A0A382K8A7_9ZZZZ</name>
<proteinExistence type="predicted"/>
<reference evidence="12" key="1">
    <citation type="submission" date="2018-05" db="EMBL/GenBank/DDBJ databases">
        <authorList>
            <person name="Lanie J.A."/>
            <person name="Ng W.-L."/>
            <person name="Kazmierczak K.M."/>
            <person name="Andrzejewski T.M."/>
            <person name="Davidsen T.M."/>
            <person name="Wayne K.J."/>
            <person name="Tettelin H."/>
            <person name="Glass J.I."/>
            <person name="Rusch D."/>
            <person name="Podicherti R."/>
            <person name="Tsui H.-C.T."/>
            <person name="Winkler M.E."/>
        </authorList>
    </citation>
    <scope>NUCLEOTIDE SEQUENCE</scope>
</reference>
<keyword evidence="8" id="KW-0407">Ion channel</keyword>
<dbReference type="GO" id="GO:0005221">
    <property type="term" value="F:intracellularly cyclic nucleotide-activated monoatomic cation channel activity"/>
    <property type="evidence" value="ECO:0007669"/>
    <property type="project" value="InterPro"/>
</dbReference>
<evidence type="ECO:0000256" key="3">
    <source>
        <dbReference type="ARBA" id="ARBA00022692"/>
    </source>
</evidence>
<dbReference type="GO" id="GO:0016020">
    <property type="term" value="C:membrane"/>
    <property type="evidence" value="ECO:0007669"/>
    <property type="project" value="UniProtKB-SubCell"/>
</dbReference>
<evidence type="ECO:0000259" key="10">
    <source>
        <dbReference type="PROSITE" id="PS50042"/>
    </source>
</evidence>
<dbReference type="InterPro" id="IPR000731">
    <property type="entry name" value="SSD"/>
</dbReference>
<evidence type="ECO:0000256" key="6">
    <source>
        <dbReference type="ARBA" id="ARBA00023136"/>
    </source>
</evidence>
<dbReference type="SUPFAM" id="SSF82866">
    <property type="entry name" value="Multidrug efflux transporter AcrB transmembrane domain"/>
    <property type="match status" value="1"/>
</dbReference>
<evidence type="ECO:0000256" key="8">
    <source>
        <dbReference type="ARBA" id="ARBA00023303"/>
    </source>
</evidence>
<dbReference type="PROSITE" id="PS50156">
    <property type="entry name" value="SSD"/>
    <property type="match status" value="1"/>
</dbReference>
<feature type="transmembrane region" description="Helical" evidence="9">
    <location>
        <begin position="66"/>
        <end position="87"/>
    </location>
</feature>
<dbReference type="EMBL" id="UINC01078496">
    <property type="protein sequence ID" value="SVC19632.1"/>
    <property type="molecule type" value="Genomic_DNA"/>
</dbReference>
<dbReference type="Pfam" id="PF03176">
    <property type="entry name" value="MMPL"/>
    <property type="match status" value="1"/>
</dbReference>
<evidence type="ECO:0000256" key="4">
    <source>
        <dbReference type="ARBA" id="ARBA00022989"/>
    </source>
</evidence>
<dbReference type="PANTHER" id="PTHR45638">
    <property type="entry name" value="CYCLIC NUCLEOTIDE-GATED CATION CHANNEL SUBUNIT A"/>
    <property type="match status" value="1"/>
</dbReference>
<dbReference type="Gene3D" id="1.20.1640.10">
    <property type="entry name" value="Multidrug efflux transporter AcrB transmembrane domain"/>
    <property type="match status" value="1"/>
</dbReference>
<dbReference type="SUPFAM" id="SSF51206">
    <property type="entry name" value="cAMP-binding domain-like"/>
    <property type="match status" value="1"/>
</dbReference>
<dbReference type="InterPro" id="IPR050866">
    <property type="entry name" value="CNG_cation_channel"/>
</dbReference>
<keyword evidence="6 9" id="KW-0472">Membrane</keyword>
<keyword evidence="3 9" id="KW-0812">Transmembrane</keyword>
<dbReference type="InterPro" id="IPR014710">
    <property type="entry name" value="RmlC-like_jellyroll"/>
</dbReference>